<feature type="domain" description="CAF17 C-terminal" evidence="7">
    <location>
        <begin position="326"/>
        <end position="457"/>
    </location>
</feature>
<dbReference type="PANTHER" id="PTHR22602:SF0">
    <property type="entry name" value="TRANSFERASE CAF17, MITOCHONDRIAL-RELATED"/>
    <property type="match status" value="1"/>
</dbReference>
<dbReference type="NCBIfam" id="TIGR03317">
    <property type="entry name" value="ygfZ_signature"/>
    <property type="match status" value="1"/>
</dbReference>
<dbReference type="InterPro" id="IPR027266">
    <property type="entry name" value="TrmE/GcvT-like"/>
</dbReference>
<dbReference type="GO" id="GO:0008168">
    <property type="term" value="F:methyltransferase activity"/>
    <property type="evidence" value="ECO:0007669"/>
    <property type="project" value="UniProtKB-KW"/>
</dbReference>
<accession>A0A8E2JHK8</accession>
<dbReference type="InterPro" id="IPR017703">
    <property type="entry name" value="YgfZ/GCV_T_CS"/>
</dbReference>
<evidence type="ECO:0000256" key="1">
    <source>
        <dbReference type="ARBA" id="ARBA00004305"/>
    </source>
</evidence>
<dbReference type="Pfam" id="PF25455">
    <property type="entry name" value="Beta-barrel_CAF17_C"/>
    <property type="match status" value="1"/>
</dbReference>
<proteinExistence type="inferred from homology"/>
<evidence type="ECO:0000256" key="5">
    <source>
        <dbReference type="ARBA" id="ARBA00093637"/>
    </source>
</evidence>
<evidence type="ECO:0000259" key="7">
    <source>
        <dbReference type="Pfam" id="PF25455"/>
    </source>
</evidence>
<evidence type="ECO:0000256" key="2">
    <source>
        <dbReference type="ARBA" id="ARBA00022946"/>
    </source>
</evidence>
<gene>
    <name evidence="8" type="ORF">K432DRAFT_348738</name>
</gene>
<evidence type="ECO:0000256" key="6">
    <source>
        <dbReference type="SAM" id="MobiDB-lite"/>
    </source>
</evidence>
<dbReference type="GO" id="GO:0005759">
    <property type="term" value="C:mitochondrial matrix"/>
    <property type="evidence" value="ECO:0007669"/>
    <property type="project" value="UniProtKB-SubCell"/>
</dbReference>
<keyword evidence="8" id="KW-0808">Transferase</keyword>
<evidence type="ECO:0000313" key="9">
    <source>
        <dbReference type="Proteomes" id="UP000250266"/>
    </source>
</evidence>
<organism evidence="8 9">
    <name type="scientific">Lepidopterella palustris CBS 459.81</name>
    <dbReference type="NCBI Taxonomy" id="1314670"/>
    <lineage>
        <taxon>Eukaryota</taxon>
        <taxon>Fungi</taxon>
        <taxon>Dikarya</taxon>
        <taxon>Ascomycota</taxon>
        <taxon>Pezizomycotina</taxon>
        <taxon>Dothideomycetes</taxon>
        <taxon>Pleosporomycetidae</taxon>
        <taxon>Mytilinidiales</taxon>
        <taxon>Argynnaceae</taxon>
        <taxon>Lepidopterella</taxon>
    </lineage>
</organism>
<keyword evidence="9" id="KW-1185">Reference proteome</keyword>
<dbReference type="Proteomes" id="UP000250266">
    <property type="component" value="Unassembled WGS sequence"/>
</dbReference>
<evidence type="ECO:0000256" key="4">
    <source>
        <dbReference type="ARBA" id="ARBA00093447"/>
    </source>
</evidence>
<reference evidence="8 9" key="1">
    <citation type="journal article" date="2016" name="Nat. Commun.">
        <title>Ectomycorrhizal ecology is imprinted in the genome of the dominant symbiotic fungus Cenococcum geophilum.</title>
        <authorList>
            <consortium name="DOE Joint Genome Institute"/>
            <person name="Peter M."/>
            <person name="Kohler A."/>
            <person name="Ohm R.A."/>
            <person name="Kuo A."/>
            <person name="Krutzmann J."/>
            <person name="Morin E."/>
            <person name="Arend M."/>
            <person name="Barry K.W."/>
            <person name="Binder M."/>
            <person name="Choi C."/>
            <person name="Clum A."/>
            <person name="Copeland A."/>
            <person name="Grisel N."/>
            <person name="Haridas S."/>
            <person name="Kipfer T."/>
            <person name="LaButti K."/>
            <person name="Lindquist E."/>
            <person name="Lipzen A."/>
            <person name="Maire R."/>
            <person name="Meier B."/>
            <person name="Mihaltcheva S."/>
            <person name="Molinier V."/>
            <person name="Murat C."/>
            <person name="Poggeler S."/>
            <person name="Quandt C.A."/>
            <person name="Sperisen C."/>
            <person name="Tritt A."/>
            <person name="Tisserant E."/>
            <person name="Crous P.W."/>
            <person name="Henrissat B."/>
            <person name="Nehls U."/>
            <person name="Egli S."/>
            <person name="Spatafora J.W."/>
            <person name="Grigoriev I.V."/>
            <person name="Martin F.M."/>
        </authorList>
    </citation>
    <scope>NUCLEOTIDE SEQUENCE [LARGE SCALE GENOMIC DNA]</scope>
    <source>
        <strain evidence="8 9">CBS 459.81</strain>
    </source>
</reference>
<keyword evidence="8" id="KW-0489">Methyltransferase</keyword>
<feature type="compositionally biased region" description="Basic residues" evidence="6">
    <location>
        <begin position="39"/>
        <end position="51"/>
    </location>
</feature>
<dbReference type="Gene3D" id="3.30.1360.120">
    <property type="entry name" value="Probable tRNA modification gtpase trme, domain 1"/>
    <property type="match status" value="1"/>
</dbReference>
<keyword evidence="3" id="KW-0496">Mitochondrion</keyword>
<dbReference type="AlphaFoldDB" id="A0A8E2JHK8"/>
<dbReference type="OrthoDB" id="191995at2759"/>
<evidence type="ECO:0000256" key="3">
    <source>
        <dbReference type="ARBA" id="ARBA00023128"/>
    </source>
</evidence>
<name>A0A8E2JHK8_9PEZI</name>
<dbReference type="GO" id="GO:0016226">
    <property type="term" value="P:iron-sulfur cluster assembly"/>
    <property type="evidence" value="ECO:0007669"/>
    <property type="project" value="TreeGrafter"/>
</dbReference>
<sequence length="477" mass="53168">MTISIALRPSLSSYTCARCLLRQASNSNARSLSTAVSRQPRKAKSSYTFHHRLTLEPTPKGPTWQDYAARASRRSYSNQKKSLSCANLQLAKLTHRRLISLSGQDAPKFLQGLTTNNVDPKTTTAWYSAFLDARGRMMWDTFIYPHTAPNSADWSCYIEVDATEAENLLKHLKRHKLRSKIQIGFVDEGEMGVWAAWTDQAFADANTSLTGVPRELPEGDFTVCSMVAYDFRAPGFGWRLLLRGAQVPGGLSEFLHLNPLTTVVELRSYHLRRYIYGVPEGPIEMPPASALPMESNVDVMHGIDFRKGCYVGQELTIRTKHTGVVRKRILPVQLYQGSEQLPADLEMGNYNSEWSLSTTATHSDNNYIPSGMDIKQLDEDGTVKRGRAAGKFLVGIGNVGLALCRLEMMTDMKVSAEGGGGRPGMQFGIKYSAADGESASQDGQEVRVKAIVPPWLRKREMELRQKPTSKRVEWAEN</sequence>
<comment type="subcellular location">
    <subcellularLocation>
        <location evidence="1">Mitochondrion matrix</location>
    </subcellularLocation>
</comment>
<dbReference type="SUPFAM" id="SSF103025">
    <property type="entry name" value="Folate-binding domain"/>
    <property type="match status" value="1"/>
</dbReference>
<dbReference type="InterPro" id="IPR057460">
    <property type="entry name" value="CAF17_C"/>
</dbReference>
<evidence type="ECO:0000313" key="8">
    <source>
        <dbReference type="EMBL" id="OCK82607.1"/>
    </source>
</evidence>
<keyword evidence="2" id="KW-0809">Transit peptide</keyword>
<dbReference type="GO" id="GO:0032259">
    <property type="term" value="P:methylation"/>
    <property type="evidence" value="ECO:0007669"/>
    <property type="project" value="UniProtKB-KW"/>
</dbReference>
<dbReference type="EMBL" id="KV744883">
    <property type="protein sequence ID" value="OCK82607.1"/>
    <property type="molecule type" value="Genomic_DNA"/>
</dbReference>
<protein>
    <recommendedName>
        <fullName evidence="5">Iron-sulfur cluster assembly factor IBA57 homolog, mitochondrial</fullName>
    </recommendedName>
</protein>
<comment type="similarity">
    <text evidence="4">Belongs to the GcvT family. CAF17/IBA57 subfamily.</text>
</comment>
<feature type="region of interest" description="Disordered" evidence="6">
    <location>
        <begin position="30"/>
        <end position="51"/>
    </location>
</feature>
<dbReference type="InterPro" id="IPR045179">
    <property type="entry name" value="YgfZ/GcvT"/>
</dbReference>
<dbReference type="PANTHER" id="PTHR22602">
    <property type="entry name" value="TRANSFERASE CAF17, MITOCHONDRIAL-RELATED"/>
    <property type="match status" value="1"/>
</dbReference>